<feature type="domain" description="HTH tetR-type" evidence="6">
    <location>
        <begin position="21"/>
        <end position="81"/>
    </location>
</feature>
<reference evidence="7" key="2">
    <citation type="submission" date="2020-09" db="EMBL/GenBank/DDBJ databases">
        <authorList>
            <person name="Sun Q."/>
            <person name="Ohkuma M."/>
        </authorList>
    </citation>
    <scope>NUCLEOTIDE SEQUENCE</scope>
    <source>
        <strain evidence="7">JCM 4059</strain>
    </source>
</reference>
<dbReference type="InterPro" id="IPR050109">
    <property type="entry name" value="HTH-type_TetR-like_transc_reg"/>
</dbReference>
<name>A0A919B685_9ACTN</name>
<feature type="region of interest" description="Disordered" evidence="5">
    <location>
        <begin position="1"/>
        <end position="22"/>
    </location>
</feature>
<comment type="caution">
    <text evidence="7">The sequence shown here is derived from an EMBL/GenBank/DDBJ whole genome shotgun (WGS) entry which is preliminary data.</text>
</comment>
<organism evidence="7 8">
    <name type="scientific">Streptomyces mashuensis</name>
    <dbReference type="NCBI Taxonomy" id="33904"/>
    <lineage>
        <taxon>Bacteria</taxon>
        <taxon>Bacillati</taxon>
        <taxon>Actinomycetota</taxon>
        <taxon>Actinomycetes</taxon>
        <taxon>Kitasatosporales</taxon>
        <taxon>Streptomycetaceae</taxon>
        <taxon>Streptomyces</taxon>
    </lineage>
</organism>
<keyword evidence="3" id="KW-0804">Transcription</keyword>
<evidence type="ECO:0000256" key="2">
    <source>
        <dbReference type="ARBA" id="ARBA00023125"/>
    </source>
</evidence>
<dbReference type="GO" id="GO:0000976">
    <property type="term" value="F:transcription cis-regulatory region binding"/>
    <property type="evidence" value="ECO:0007669"/>
    <property type="project" value="TreeGrafter"/>
</dbReference>
<keyword evidence="1" id="KW-0805">Transcription regulation</keyword>
<dbReference type="RefSeq" id="WP_190131033.1">
    <property type="nucleotide sequence ID" value="NZ_BNBD01000008.1"/>
</dbReference>
<dbReference type="Pfam" id="PF00440">
    <property type="entry name" value="TetR_N"/>
    <property type="match status" value="1"/>
</dbReference>
<evidence type="ECO:0000256" key="1">
    <source>
        <dbReference type="ARBA" id="ARBA00023015"/>
    </source>
</evidence>
<dbReference type="PRINTS" id="PR00455">
    <property type="entry name" value="HTHTETR"/>
</dbReference>
<feature type="DNA-binding region" description="H-T-H motif" evidence="4">
    <location>
        <begin position="44"/>
        <end position="63"/>
    </location>
</feature>
<feature type="compositionally biased region" description="Polar residues" evidence="5">
    <location>
        <begin position="1"/>
        <end position="10"/>
    </location>
</feature>
<reference evidence="7" key="1">
    <citation type="journal article" date="2014" name="Int. J. Syst. Evol. Microbiol.">
        <title>Complete genome sequence of Corynebacterium casei LMG S-19264T (=DSM 44701T), isolated from a smear-ripened cheese.</title>
        <authorList>
            <consortium name="US DOE Joint Genome Institute (JGI-PGF)"/>
            <person name="Walter F."/>
            <person name="Albersmeier A."/>
            <person name="Kalinowski J."/>
            <person name="Ruckert C."/>
        </authorList>
    </citation>
    <scope>NUCLEOTIDE SEQUENCE</scope>
    <source>
        <strain evidence="7">JCM 4059</strain>
    </source>
</reference>
<keyword evidence="2 4" id="KW-0238">DNA-binding</keyword>
<dbReference type="PANTHER" id="PTHR30055:SF234">
    <property type="entry name" value="HTH-TYPE TRANSCRIPTIONAL REGULATOR BETI"/>
    <property type="match status" value="1"/>
</dbReference>
<keyword evidence="8" id="KW-1185">Reference proteome</keyword>
<dbReference type="AlphaFoldDB" id="A0A919B685"/>
<accession>A0A919B685</accession>
<protein>
    <submittedName>
        <fullName evidence="7">TetR family transcriptional regulator</fullName>
    </submittedName>
</protein>
<evidence type="ECO:0000259" key="6">
    <source>
        <dbReference type="PROSITE" id="PS50977"/>
    </source>
</evidence>
<evidence type="ECO:0000256" key="4">
    <source>
        <dbReference type="PROSITE-ProRule" id="PRU00335"/>
    </source>
</evidence>
<dbReference type="PROSITE" id="PS50977">
    <property type="entry name" value="HTH_TETR_2"/>
    <property type="match status" value="1"/>
</dbReference>
<evidence type="ECO:0000256" key="5">
    <source>
        <dbReference type="SAM" id="MobiDB-lite"/>
    </source>
</evidence>
<dbReference type="EMBL" id="BNBD01000008">
    <property type="protein sequence ID" value="GHF54824.1"/>
    <property type="molecule type" value="Genomic_DNA"/>
</dbReference>
<dbReference type="Gene3D" id="1.10.357.10">
    <property type="entry name" value="Tetracycline Repressor, domain 2"/>
    <property type="match status" value="1"/>
</dbReference>
<dbReference type="InterPro" id="IPR009057">
    <property type="entry name" value="Homeodomain-like_sf"/>
</dbReference>
<proteinExistence type="predicted"/>
<dbReference type="Proteomes" id="UP000638313">
    <property type="component" value="Unassembled WGS sequence"/>
</dbReference>
<evidence type="ECO:0000256" key="3">
    <source>
        <dbReference type="ARBA" id="ARBA00023163"/>
    </source>
</evidence>
<dbReference type="InterPro" id="IPR041669">
    <property type="entry name" value="TetR_C_15"/>
</dbReference>
<evidence type="ECO:0000313" key="8">
    <source>
        <dbReference type="Proteomes" id="UP000638313"/>
    </source>
</evidence>
<dbReference type="GO" id="GO:0003700">
    <property type="term" value="F:DNA-binding transcription factor activity"/>
    <property type="evidence" value="ECO:0007669"/>
    <property type="project" value="TreeGrafter"/>
</dbReference>
<dbReference type="Pfam" id="PF17918">
    <property type="entry name" value="TetR_C_15"/>
    <property type="match status" value="1"/>
</dbReference>
<gene>
    <name evidence="7" type="ORF">GCM10010218_40180</name>
</gene>
<dbReference type="PANTHER" id="PTHR30055">
    <property type="entry name" value="HTH-TYPE TRANSCRIPTIONAL REGULATOR RUTR"/>
    <property type="match status" value="1"/>
</dbReference>
<dbReference type="InterPro" id="IPR001647">
    <property type="entry name" value="HTH_TetR"/>
</dbReference>
<dbReference type="SUPFAM" id="SSF46689">
    <property type="entry name" value="Homeodomain-like"/>
    <property type="match status" value="1"/>
</dbReference>
<evidence type="ECO:0000313" key="7">
    <source>
        <dbReference type="EMBL" id="GHF54824.1"/>
    </source>
</evidence>
<sequence length="213" mass="23908">MFENNATTRTPARPGAQRRGTERRRAILHAAETLLAEQGYDAATLKAIGERAGIPIASMYHYFADRYEVDAELLRWHLSELDTLIGAALDDPGTRTLRQAVDVVIDLLLGYFRRHGSCTALWFAGRHSTLDELVRAFDETQAERLRRHLVERGVLSAETPRLALLLAFEVGTRLFDTAFRRSPTGDDATIDEARRLVTAYLETYAPGGPRRRG</sequence>